<reference evidence="1" key="1">
    <citation type="submission" date="2022-01" db="EMBL/GenBank/DDBJ databases">
        <authorList>
            <person name="King R."/>
        </authorList>
    </citation>
    <scope>NUCLEOTIDE SEQUENCE</scope>
</reference>
<dbReference type="Proteomes" id="UP001152799">
    <property type="component" value="Chromosome 4"/>
</dbReference>
<proteinExistence type="predicted"/>
<evidence type="ECO:0000313" key="2">
    <source>
        <dbReference type="Proteomes" id="UP001152799"/>
    </source>
</evidence>
<name>A0A9N9QJW5_9CUCU</name>
<accession>A0A9N9QJW5</accession>
<dbReference type="OrthoDB" id="6712302at2759"/>
<dbReference type="EMBL" id="OU892280">
    <property type="protein sequence ID" value="CAG9768317.1"/>
    <property type="molecule type" value="Genomic_DNA"/>
</dbReference>
<sequence>MKCTKIKLTRRDEITNKKHKEDETISWTTTGYHGYSYKLPVKCREHLTPRKETEPQLTITTMLFPENIYFNTGSSTERWSKKAPRLISAKRRNYTPRKNMLDDEYDLPYDISEFLDNTDNNKPENVNLDLNFDDADYVAEDIEQLIIKSQIINEESDKMPSKTRKRDKDTAKKKRNKFKKTIKFSFSKPASPETEQVIRIDVTSNISFDDVDHLKNNNNFLLLKNDCSKGHGKLIINEQKKCDNNNNNNINNNERIEKEINNDDDGVEEDFIVKCRQLALTQKKR</sequence>
<gene>
    <name evidence="1" type="ORF">CEUTPL_LOCUS8862</name>
</gene>
<evidence type="ECO:0000313" key="1">
    <source>
        <dbReference type="EMBL" id="CAG9768317.1"/>
    </source>
</evidence>
<protein>
    <submittedName>
        <fullName evidence="1">Uncharacterized protein</fullName>
    </submittedName>
</protein>
<keyword evidence="2" id="KW-1185">Reference proteome</keyword>
<organism evidence="1 2">
    <name type="scientific">Ceutorhynchus assimilis</name>
    <name type="common">cabbage seed weevil</name>
    <dbReference type="NCBI Taxonomy" id="467358"/>
    <lineage>
        <taxon>Eukaryota</taxon>
        <taxon>Metazoa</taxon>
        <taxon>Ecdysozoa</taxon>
        <taxon>Arthropoda</taxon>
        <taxon>Hexapoda</taxon>
        <taxon>Insecta</taxon>
        <taxon>Pterygota</taxon>
        <taxon>Neoptera</taxon>
        <taxon>Endopterygota</taxon>
        <taxon>Coleoptera</taxon>
        <taxon>Polyphaga</taxon>
        <taxon>Cucujiformia</taxon>
        <taxon>Curculionidae</taxon>
        <taxon>Ceutorhynchinae</taxon>
        <taxon>Ceutorhynchus</taxon>
    </lineage>
</organism>
<dbReference type="AlphaFoldDB" id="A0A9N9QJW5"/>